<proteinExistence type="predicted"/>
<protein>
    <submittedName>
        <fullName evidence="1">Uncharacterized protein</fullName>
    </submittedName>
</protein>
<evidence type="ECO:0000313" key="2">
    <source>
        <dbReference type="Proteomes" id="UP000018837"/>
    </source>
</evidence>
<accession>W2C4M5</accession>
<dbReference type="EMBL" id="AYUF01000422">
    <property type="protein sequence ID" value="ETK02018.1"/>
    <property type="molecule type" value="Genomic_DNA"/>
</dbReference>
<comment type="caution">
    <text evidence="1">The sequence shown here is derived from an EMBL/GenBank/DDBJ whole genome shotgun (WGS) entry which is preliminary data.</text>
</comment>
<sequence>MQRLHSLFGVSEMIMQALHSLFGVCDFETHAPGAFGKPFSAALRVYKPVVFHPV</sequence>
<organism evidence="1 2">
    <name type="scientific">Tannerella sp. oral taxon BU063 isolate Cell 2</name>
    <dbReference type="NCBI Taxonomy" id="1411148"/>
    <lineage>
        <taxon>Bacteria</taxon>
        <taxon>Pseudomonadati</taxon>
        <taxon>Bacteroidota</taxon>
        <taxon>Bacteroidia</taxon>
        <taxon>Bacteroidales</taxon>
        <taxon>Tannerellaceae</taxon>
        <taxon>Tannerella</taxon>
    </lineage>
</organism>
<gene>
    <name evidence="1" type="ORF">N425_06635</name>
</gene>
<reference evidence="1 2" key="1">
    <citation type="submission" date="2013-11" db="EMBL/GenBank/DDBJ databases">
        <title>Single cell genomics of uncultured Tannerella BU063 (oral taxon 286).</title>
        <authorList>
            <person name="Beall C.J."/>
            <person name="Campbell A.G."/>
            <person name="Griffen A.L."/>
            <person name="Podar M."/>
            <person name="Leys E.J."/>
        </authorList>
    </citation>
    <scope>NUCLEOTIDE SEQUENCE [LARGE SCALE GENOMIC DNA]</scope>
    <source>
        <strain evidence="1">Cell 2</strain>
    </source>
</reference>
<dbReference type="AlphaFoldDB" id="W2C4M5"/>
<name>W2C4M5_9BACT</name>
<dbReference type="Proteomes" id="UP000018837">
    <property type="component" value="Unassembled WGS sequence"/>
</dbReference>
<dbReference type="PATRIC" id="fig|1411148.3.peg.999"/>
<evidence type="ECO:0000313" key="1">
    <source>
        <dbReference type="EMBL" id="ETK02018.1"/>
    </source>
</evidence>